<gene>
    <name evidence="9" type="ORF">RRG08_040182</name>
</gene>
<dbReference type="GO" id="GO:0005634">
    <property type="term" value="C:nucleus"/>
    <property type="evidence" value="ECO:0007669"/>
    <property type="project" value="UniProtKB-SubCell"/>
</dbReference>
<dbReference type="FunFam" id="1.10.30.10:FF:000006">
    <property type="entry name" value="High mobility group protein B1"/>
    <property type="match status" value="1"/>
</dbReference>
<sequence>MGKNDGKPRGRMSSYAFFVQTCREEHKKKHPNDTVVFTEFTKKCAEKWKEMTPKEKKRFEEMAEKDKSRYEREMSSYVPVGGQQKKRKRTKDPNAPKRALSAFFFFCGEERPAVRAANPGMGVADVAKELGRLWEKCQNKPKFEQMAQEDKARYERDMAIYRSGGQPGAARPSPKKAKTEDDDEDDDDDDEEDDE</sequence>
<evidence type="ECO:0000256" key="2">
    <source>
        <dbReference type="ARBA" id="ARBA00008774"/>
    </source>
</evidence>
<dbReference type="InterPro" id="IPR050342">
    <property type="entry name" value="HMGB"/>
</dbReference>
<keyword evidence="3" id="KW-0677">Repeat</keyword>
<dbReference type="PROSITE" id="PS50118">
    <property type="entry name" value="HMG_BOX_2"/>
    <property type="match status" value="2"/>
</dbReference>
<evidence type="ECO:0000256" key="4">
    <source>
        <dbReference type="ARBA" id="ARBA00023125"/>
    </source>
</evidence>
<dbReference type="Gene3D" id="1.10.30.10">
    <property type="entry name" value="High mobility group box domain"/>
    <property type="match status" value="2"/>
</dbReference>
<evidence type="ECO:0000313" key="9">
    <source>
        <dbReference type="EMBL" id="KAK3719882.1"/>
    </source>
</evidence>
<feature type="compositionally biased region" description="Basic and acidic residues" evidence="7">
    <location>
        <begin position="140"/>
        <end position="159"/>
    </location>
</feature>
<dbReference type="PANTHER" id="PTHR48112:SF32">
    <property type="entry name" value="HIGH MOBILITY GROUP PROTEIN B3"/>
    <property type="match status" value="1"/>
</dbReference>
<feature type="compositionally biased region" description="Basic and acidic residues" evidence="7">
    <location>
        <begin position="58"/>
        <end position="74"/>
    </location>
</feature>
<evidence type="ECO:0000259" key="8">
    <source>
        <dbReference type="PROSITE" id="PS50118"/>
    </source>
</evidence>
<dbReference type="PANTHER" id="PTHR48112">
    <property type="entry name" value="HIGH MOBILITY GROUP PROTEIN DSP1"/>
    <property type="match status" value="1"/>
</dbReference>
<evidence type="ECO:0000256" key="1">
    <source>
        <dbReference type="ARBA" id="ARBA00004123"/>
    </source>
</evidence>
<accession>A0AAE0XXJ5</accession>
<feature type="DNA-binding region" description="HMG box" evidence="6">
    <location>
        <begin position="96"/>
        <end position="162"/>
    </location>
</feature>
<feature type="domain" description="HMG box" evidence="8">
    <location>
        <begin position="96"/>
        <end position="162"/>
    </location>
</feature>
<dbReference type="AlphaFoldDB" id="A0AAE0XXJ5"/>
<evidence type="ECO:0000256" key="3">
    <source>
        <dbReference type="ARBA" id="ARBA00022737"/>
    </source>
</evidence>
<comment type="similarity">
    <text evidence="2">Belongs to the HMGB family.</text>
</comment>
<dbReference type="PRINTS" id="PR00886">
    <property type="entry name" value="HIGHMOBLTY12"/>
</dbReference>
<dbReference type="CDD" id="cd21978">
    <property type="entry name" value="HMG-box_HMGB_rpt1"/>
    <property type="match status" value="1"/>
</dbReference>
<evidence type="ECO:0000256" key="6">
    <source>
        <dbReference type="PROSITE-ProRule" id="PRU00267"/>
    </source>
</evidence>
<feature type="region of interest" description="Disordered" evidence="7">
    <location>
        <begin position="58"/>
        <end position="95"/>
    </location>
</feature>
<feature type="domain" description="HMG box" evidence="8">
    <location>
        <begin position="8"/>
        <end position="78"/>
    </location>
</feature>
<evidence type="ECO:0000313" key="10">
    <source>
        <dbReference type="Proteomes" id="UP001283361"/>
    </source>
</evidence>
<dbReference type="SMART" id="SM00398">
    <property type="entry name" value="HMG"/>
    <property type="match status" value="2"/>
</dbReference>
<name>A0AAE0XXJ5_9GAST</name>
<reference evidence="9" key="1">
    <citation type="journal article" date="2023" name="G3 (Bethesda)">
        <title>A reference genome for the long-term kleptoplast-retaining sea slug Elysia crispata morphotype clarki.</title>
        <authorList>
            <person name="Eastman K.E."/>
            <person name="Pendleton A.L."/>
            <person name="Shaikh M.A."/>
            <person name="Suttiyut T."/>
            <person name="Ogas R."/>
            <person name="Tomko P."/>
            <person name="Gavelis G."/>
            <person name="Widhalm J.R."/>
            <person name="Wisecaver J.H."/>
        </authorList>
    </citation>
    <scope>NUCLEOTIDE SEQUENCE</scope>
    <source>
        <strain evidence="9">ECLA1</strain>
    </source>
</reference>
<comment type="caution">
    <text evidence="9">The sequence shown here is derived from an EMBL/GenBank/DDBJ whole genome shotgun (WGS) entry which is preliminary data.</text>
</comment>
<comment type="subcellular location">
    <subcellularLocation>
        <location evidence="1">Nucleus</location>
    </subcellularLocation>
</comment>
<evidence type="ECO:0000256" key="5">
    <source>
        <dbReference type="ARBA" id="ARBA00023242"/>
    </source>
</evidence>
<dbReference type="FunFam" id="1.10.30.10:FF:000016">
    <property type="entry name" value="FACT complex subunit SSRP1"/>
    <property type="match status" value="1"/>
</dbReference>
<dbReference type="GO" id="GO:0003677">
    <property type="term" value="F:DNA binding"/>
    <property type="evidence" value="ECO:0007669"/>
    <property type="project" value="UniProtKB-UniRule"/>
</dbReference>
<keyword evidence="4 6" id="KW-0238">DNA-binding</keyword>
<dbReference type="InterPro" id="IPR009071">
    <property type="entry name" value="HMG_box_dom"/>
</dbReference>
<feature type="DNA-binding region" description="HMG box" evidence="6">
    <location>
        <begin position="8"/>
        <end position="78"/>
    </location>
</feature>
<organism evidence="9 10">
    <name type="scientific">Elysia crispata</name>
    <name type="common">lettuce slug</name>
    <dbReference type="NCBI Taxonomy" id="231223"/>
    <lineage>
        <taxon>Eukaryota</taxon>
        <taxon>Metazoa</taxon>
        <taxon>Spiralia</taxon>
        <taxon>Lophotrochozoa</taxon>
        <taxon>Mollusca</taxon>
        <taxon>Gastropoda</taxon>
        <taxon>Heterobranchia</taxon>
        <taxon>Euthyneura</taxon>
        <taxon>Panpulmonata</taxon>
        <taxon>Sacoglossa</taxon>
        <taxon>Placobranchoidea</taxon>
        <taxon>Plakobranchidae</taxon>
        <taxon>Elysia</taxon>
    </lineage>
</organism>
<feature type="compositionally biased region" description="Acidic residues" evidence="7">
    <location>
        <begin position="180"/>
        <end position="195"/>
    </location>
</feature>
<dbReference type="InterPro" id="IPR036910">
    <property type="entry name" value="HMG_box_dom_sf"/>
</dbReference>
<keyword evidence="5 6" id="KW-0539">Nucleus</keyword>
<feature type="region of interest" description="Disordered" evidence="7">
    <location>
        <begin position="140"/>
        <end position="195"/>
    </location>
</feature>
<keyword evidence="10" id="KW-1185">Reference proteome</keyword>
<dbReference type="Pfam" id="PF00505">
    <property type="entry name" value="HMG_box"/>
    <property type="match status" value="1"/>
</dbReference>
<evidence type="ECO:0000256" key="7">
    <source>
        <dbReference type="SAM" id="MobiDB-lite"/>
    </source>
</evidence>
<dbReference type="SUPFAM" id="SSF47095">
    <property type="entry name" value="HMG-box"/>
    <property type="match status" value="2"/>
</dbReference>
<protein>
    <recommendedName>
        <fullName evidence="8">HMG box domain-containing protein</fullName>
    </recommendedName>
</protein>
<dbReference type="Proteomes" id="UP001283361">
    <property type="component" value="Unassembled WGS sequence"/>
</dbReference>
<dbReference type="EMBL" id="JAWDGP010007412">
    <property type="protein sequence ID" value="KAK3719882.1"/>
    <property type="molecule type" value="Genomic_DNA"/>
</dbReference>
<dbReference type="Pfam" id="PF09011">
    <property type="entry name" value="HMG_box_2"/>
    <property type="match status" value="1"/>
</dbReference>
<proteinExistence type="inferred from homology"/>